<evidence type="ECO:0000259" key="7">
    <source>
        <dbReference type="PROSITE" id="PS51352"/>
    </source>
</evidence>
<dbReference type="PROSITE" id="PS51257">
    <property type="entry name" value="PROKAR_LIPOPROTEIN"/>
    <property type="match status" value="1"/>
</dbReference>
<dbReference type="InterPro" id="IPR000866">
    <property type="entry name" value="AhpC/TSA"/>
</dbReference>
<dbReference type="AlphaFoldDB" id="A0A1C5IWQ3"/>
<evidence type="ECO:0000313" key="8">
    <source>
        <dbReference type="EMBL" id="SCG62613.1"/>
    </source>
</evidence>
<feature type="signal peptide" evidence="6">
    <location>
        <begin position="1"/>
        <end position="18"/>
    </location>
</feature>
<dbReference type="PROSITE" id="PS00194">
    <property type="entry name" value="THIOREDOXIN_1"/>
    <property type="match status" value="1"/>
</dbReference>
<dbReference type="Pfam" id="PF00578">
    <property type="entry name" value="AhpC-TSA"/>
    <property type="match status" value="1"/>
</dbReference>
<evidence type="ECO:0000256" key="1">
    <source>
        <dbReference type="ARBA" id="ARBA00004196"/>
    </source>
</evidence>
<dbReference type="PANTHER" id="PTHR42852">
    <property type="entry name" value="THIOL:DISULFIDE INTERCHANGE PROTEIN DSBE"/>
    <property type="match status" value="1"/>
</dbReference>
<organism evidence="8 9">
    <name type="scientific">Micromonospora coxensis</name>
    <dbReference type="NCBI Taxonomy" id="356852"/>
    <lineage>
        <taxon>Bacteria</taxon>
        <taxon>Bacillati</taxon>
        <taxon>Actinomycetota</taxon>
        <taxon>Actinomycetes</taxon>
        <taxon>Micromonosporales</taxon>
        <taxon>Micromonosporaceae</taxon>
        <taxon>Micromonospora</taxon>
    </lineage>
</organism>
<reference evidence="9" key="1">
    <citation type="submission" date="2016-06" db="EMBL/GenBank/DDBJ databases">
        <authorList>
            <person name="Varghese N."/>
            <person name="Submissions Spin"/>
        </authorList>
    </citation>
    <scope>NUCLEOTIDE SEQUENCE [LARGE SCALE GENOMIC DNA]</scope>
    <source>
        <strain evidence="9">DSM 45161</strain>
    </source>
</reference>
<dbReference type="InterPro" id="IPR036249">
    <property type="entry name" value="Thioredoxin-like_sf"/>
</dbReference>
<dbReference type="GO" id="GO:0016853">
    <property type="term" value="F:isomerase activity"/>
    <property type="evidence" value="ECO:0007669"/>
    <property type="project" value="UniProtKB-KW"/>
</dbReference>
<evidence type="ECO:0000256" key="5">
    <source>
        <dbReference type="ARBA" id="ARBA00023284"/>
    </source>
</evidence>
<keyword evidence="3" id="KW-0812">Transmembrane</keyword>
<dbReference type="PROSITE" id="PS51352">
    <property type="entry name" value="THIOREDOXIN_2"/>
    <property type="match status" value="1"/>
</dbReference>
<dbReference type="InterPro" id="IPR017937">
    <property type="entry name" value="Thioredoxin_CS"/>
</dbReference>
<feature type="chain" id="PRO_5008719146" evidence="6">
    <location>
        <begin position="19"/>
        <end position="190"/>
    </location>
</feature>
<dbReference type="EMBL" id="LT607753">
    <property type="protein sequence ID" value="SCG62613.1"/>
    <property type="molecule type" value="Genomic_DNA"/>
</dbReference>
<keyword evidence="6" id="KW-0732">Signal</keyword>
<keyword evidence="3" id="KW-0735">Signal-anchor</keyword>
<keyword evidence="8" id="KW-0413">Isomerase</keyword>
<keyword evidence="9" id="KW-1185">Reference proteome</keyword>
<evidence type="ECO:0000313" key="9">
    <source>
        <dbReference type="Proteomes" id="UP000198215"/>
    </source>
</evidence>
<comment type="subcellular location">
    <subcellularLocation>
        <location evidence="1">Cell envelope</location>
    </subcellularLocation>
</comment>
<dbReference type="InterPro" id="IPR013766">
    <property type="entry name" value="Thioredoxin_domain"/>
</dbReference>
<keyword evidence="5" id="KW-0676">Redox-active center</keyword>
<dbReference type="GO" id="GO:0016209">
    <property type="term" value="F:antioxidant activity"/>
    <property type="evidence" value="ECO:0007669"/>
    <property type="project" value="InterPro"/>
</dbReference>
<protein>
    <submittedName>
        <fullName evidence="8">Thiol-disulfide isomerase or thioredoxin</fullName>
    </submittedName>
</protein>
<evidence type="ECO:0000256" key="4">
    <source>
        <dbReference type="ARBA" id="ARBA00023157"/>
    </source>
</evidence>
<evidence type="ECO:0000256" key="2">
    <source>
        <dbReference type="ARBA" id="ARBA00022748"/>
    </source>
</evidence>
<dbReference type="GO" id="GO:0016491">
    <property type="term" value="F:oxidoreductase activity"/>
    <property type="evidence" value="ECO:0007669"/>
    <property type="project" value="InterPro"/>
</dbReference>
<name>A0A1C5IWQ3_9ACTN</name>
<keyword evidence="4" id="KW-1015">Disulfide bond</keyword>
<dbReference type="InterPro" id="IPR050553">
    <property type="entry name" value="Thioredoxin_ResA/DsbE_sf"/>
</dbReference>
<dbReference type="GO" id="GO:0017004">
    <property type="term" value="P:cytochrome complex assembly"/>
    <property type="evidence" value="ECO:0007669"/>
    <property type="project" value="UniProtKB-KW"/>
</dbReference>
<dbReference type="OrthoDB" id="9796554at2"/>
<accession>A0A1C5IWQ3</accession>
<keyword evidence="2" id="KW-0201">Cytochrome c-type biogenesis</keyword>
<feature type="domain" description="Thioredoxin" evidence="7">
    <location>
        <begin position="36"/>
        <end position="182"/>
    </location>
</feature>
<gene>
    <name evidence="8" type="ORF">GA0070614_3524</name>
</gene>
<evidence type="ECO:0000256" key="6">
    <source>
        <dbReference type="SAM" id="SignalP"/>
    </source>
</evidence>
<dbReference type="CDD" id="cd02966">
    <property type="entry name" value="TlpA_like_family"/>
    <property type="match status" value="1"/>
</dbReference>
<dbReference type="GO" id="GO:0030313">
    <property type="term" value="C:cell envelope"/>
    <property type="evidence" value="ECO:0007669"/>
    <property type="project" value="UniProtKB-SubCell"/>
</dbReference>
<sequence length="190" mass="19878">MSIRRTLAASLAAVTATAALVGCSSESGESRCANEGGIIECAPEQRSAAPTIAGDLLTGGRYDVSQARGQVVVLNFWGSWCAPCRAEADDLEATYQATKASGVTFLGINVQDSKDKAVAFEEGRVTYPSLFDPSSRLALALDIPPNTIPATVVLDREGRIATVIRAAVKQDGLQPIVERIAAEQPASGSR</sequence>
<evidence type="ECO:0000256" key="3">
    <source>
        <dbReference type="ARBA" id="ARBA00022968"/>
    </source>
</evidence>
<dbReference type="PANTHER" id="PTHR42852:SF6">
    <property type="entry name" value="THIOL:DISULFIDE INTERCHANGE PROTEIN DSBE"/>
    <property type="match status" value="1"/>
</dbReference>
<dbReference type="Proteomes" id="UP000198215">
    <property type="component" value="Chromosome I"/>
</dbReference>
<dbReference type="Gene3D" id="3.40.30.10">
    <property type="entry name" value="Glutaredoxin"/>
    <property type="match status" value="1"/>
</dbReference>
<dbReference type="RefSeq" id="WP_088976957.1">
    <property type="nucleotide sequence ID" value="NZ_LT607753.1"/>
</dbReference>
<proteinExistence type="predicted"/>
<dbReference type="SUPFAM" id="SSF52833">
    <property type="entry name" value="Thioredoxin-like"/>
    <property type="match status" value="1"/>
</dbReference>